<feature type="transmembrane region" description="Helical" evidence="1">
    <location>
        <begin position="73"/>
        <end position="99"/>
    </location>
</feature>
<proteinExistence type="predicted"/>
<accession>X1SK29</accession>
<dbReference type="EMBL" id="BARW01015320">
    <property type="protein sequence ID" value="GAI93402.1"/>
    <property type="molecule type" value="Genomic_DNA"/>
</dbReference>
<name>X1SK29_9ZZZZ</name>
<feature type="non-terminal residue" evidence="2">
    <location>
        <position position="114"/>
    </location>
</feature>
<keyword evidence="1" id="KW-0812">Transmembrane</keyword>
<sequence length="114" mass="12578">MNLKVVFYSVGKLTKFLGALMGIPCVLSLVYRESDFLPLAISTAVTLLAGYLIERFCSRARDEEIRHREAFAIVSLGWIVVAFFGTIPFLLAGTFSSFIDAYFETMSGFTTTGA</sequence>
<feature type="transmembrane region" description="Helical" evidence="1">
    <location>
        <begin position="36"/>
        <end position="53"/>
    </location>
</feature>
<dbReference type="PANTHER" id="PTHR32024:SF2">
    <property type="entry name" value="TRK SYSTEM POTASSIUM UPTAKE PROTEIN TRKG-RELATED"/>
    <property type="match status" value="1"/>
</dbReference>
<gene>
    <name evidence="2" type="ORF">S12H4_26921</name>
</gene>
<organism evidence="2">
    <name type="scientific">marine sediment metagenome</name>
    <dbReference type="NCBI Taxonomy" id="412755"/>
    <lineage>
        <taxon>unclassified sequences</taxon>
        <taxon>metagenomes</taxon>
        <taxon>ecological metagenomes</taxon>
    </lineage>
</organism>
<keyword evidence="1" id="KW-0472">Membrane</keyword>
<comment type="caution">
    <text evidence="2">The sequence shown here is derived from an EMBL/GenBank/DDBJ whole genome shotgun (WGS) entry which is preliminary data.</text>
</comment>
<evidence type="ECO:0000256" key="1">
    <source>
        <dbReference type="SAM" id="Phobius"/>
    </source>
</evidence>
<protein>
    <submittedName>
        <fullName evidence="2">Uncharacterized protein</fullName>
    </submittedName>
</protein>
<evidence type="ECO:0000313" key="2">
    <source>
        <dbReference type="EMBL" id="GAI93402.1"/>
    </source>
</evidence>
<keyword evidence="1" id="KW-1133">Transmembrane helix</keyword>
<reference evidence="2" key="1">
    <citation type="journal article" date="2014" name="Front. Microbiol.">
        <title>High frequency of phylogenetically diverse reductive dehalogenase-homologous genes in deep subseafloor sedimentary metagenomes.</title>
        <authorList>
            <person name="Kawai M."/>
            <person name="Futagami T."/>
            <person name="Toyoda A."/>
            <person name="Takaki Y."/>
            <person name="Nishi S."/>
            <person name="Hori S."/>
            <person name="Arai W."/>
            <person name="Tsubouchi T."/>
            <person name="Morono Y."/>
            <person name="Uchiyama I."/>
            <person name="Ito T."/>
            <person name="Fujiyama A."/>
            <person name="Inagaki F."/>
            <person name="Takami H."/>
        </authorList>
    </citation>
    <scope>NUCLEOTIDE SEQUENCE</scope>
    <source>
        <strain evidence="2">Expedition CK06-06</strain>
    </source>
</reference>
<dbReference type="PANTHER" id="PTHR32024">
    <property type="entry name" value="TRK SYSTEM POTASSIUM UPTAKE PROTEIN TRKG-RELATED"/>
    <property type="match status" value="1"/>
</dbReference>
<dbReference type="AlphaFoldDB" id="X1SK29"/>
<feature type="transmembrane region" description="Helical" evidence="1">
    <location>
        <begin position="12"/>
        <end position="30"/>
    </location>
</feature>